<keyword evidence="3" id="KW-1185">Reference proteome</keyword>
<protein>
    <submittedName>
        <fullName evidence="2">Uncharacterized protein</fullName>
    </submittedName>
</protein>
<evidence type="ECO:0000313" key="3">
    <source>
        <dbReference type="Proteomes" id="UP000199228"/>
    </source>
</evidence>
<keyword evidence="1" id="KW-0732">Signal</keyword>
<evidence type="ECO:0000313" key="2">
    <source>
        <dbReference type="EMBL" id="SDB22329.1"/>
    </source>
</evidence>
<sequence length="86" mass="9218">MSRRILSFVCMVAMVATLIITGGCSGQNEEVTTYKITFDGTASEAGMISFLDYTINVYQDEASNSCGGLRGPAGTFVCRSKRARCS</sequence>
<dbReference type="EMBL" id="FMXR01000011">
    <property type="protein sequence ID" value="SDB22329.1"/>
    <property type="molecule type" value="Genomic_DNA"/>
</dbReference>
<proteinExistence type="predicted"/>
<organism evidence="2 3">
    <name type="scientific">Eubacterium oxidoreducens</name>
    <dbReference type="NCBI Taxonomy" id="1732"/>
    <lineage>
        <taxon>Bacteria</taxon>
        <taxon>Bacillati</taxon>
        <taxon>Bacillota</taxon>
        <taxon>Clostridia</taxon>
        <taxon>Eubacteriales</taxon>
        <taxon>Eubacteriaceae</taxon>
        <taxon>Eubacterium</taxon>
    </lineage>
</organism>
<dbReference type="AlphaFoldDB" id="A0A1G6BP12"/>
<gene>
    <name evidence="2" type="ORF">SAMN02910417_01682</name>
</gene>
<evidence type="ECO:0000256" key="1">
    <source>
        <dbReference type="SAM" id="SignalP"/>
    </source>
</evidence>
<dbReference type="STRING" id="1732.SAMN02910417_01682"/>
<dbReference type="PROSITE" id="PS51257">
    <property type="entry name" value="PROKAR_LIPOPROTEIN"/>
    <property type="match status" value="1"/>
</dbReference>
<feature type="signal peptide" evidence="1">
    <location>
        <begin position="1"/>
        <end position="26"/>
    </location>
</feature>
<name>A0A1G6BP12_EUBOX</name>
<accession>A0A1G6BP12</accession>
<dbReference type="RefSeq" id="WP_143010243.1">
    <property type="nucleotide sequence ID" value="NZ_FMXR01000011.1"/>
</dbReference>
<reference evidence="2 3" key="1">
    <citation type="submission" date="2016-10" db="EMBL/GenBank/DDBJ databases">
        <authorList>
            <person name="de Groot N.N."/>
        </authorList>
    </citation>
    <scope>NUCLEOTIDE SEQUENCE [LARGE SCALE GENOMIC DNA]</scope>
    <source>
        <strain evidence="2 3">DSM 3217</strain>
    </source>
</reference>
<feature type="chain" id="PRO_5038927179" evidence="1">
    <location>
        <begin position="27"/>
        <end position="86"/>
    </location>
</feature>
<dbReference type="Proteomes" id="UP000199228">
    <property type="component" value="Unassembled WGS sequence"/>
</dbReference>